<evidence type="ECO:0000259" key="9">
    <source>
        <dbReference type="PROSITE" id="PS51379"/>
    </source>
</evidence>
<proteinExistence type="predicted"/>
<dbReference type="InterPro" id="IPR050572">
    <property type="entry name" value="Fe-S_Ferredoxin"/>
</dbReference>
<reference evidence="10" key="1">
    <citation type="submission" date="2022-08" db="EMBL/GenBank/DDBJ databases">
        <title>Dynamic responses of ammonia-oxidizing microbial communities induced by reactive oxygen species (ROS) in fluctuating redox aquifers.</title>
        <authorList>
            <person name="Wang P."/>
            <person name="Wang H."/>
        </authorList>
    </citation>
    <scope>NUCLEOTIDE SEQUENCE</scope>
    <source>
        <strain evidence="10">PLX03</strain>
    </source>
</reference>
<dbReference type="SUPFAM" id="SSF54862">
    <property type="entry name" value="4Fe-4S ferredoxins"/>
    <property type="match status" value="1"/>
</dbReference>
<evidence type="ECO:0000256" key="1">
    <source>
        <dbReference type="ARBA" id="ARBA00022448"/>
    </source>
</evidence>
<dbReference type="AlphaFoldDB" id="A0A977NMB3"/>
<keyword evidence="5" id="KW-0249">Electron transport</keyword>
<feature type="region of interest" description="Disordered" evidence="8">
    <location>
        <begin position="173"/>
        <end position="230"/>
    </location>
</feature>
<keyword evidence="4" id="KW-0677">Repeat</keyword>
<keyword evidence="7" id="KW-0411">Iron-sulfur</keyword>
<dbReference type="Gene3D" id="3.30.70.20">
    <property type="match status" value="1"/>
</dbReference>
<dbReference type="Proteomes" id="UP001059771">
    <property type="component" value="Chromosome"/>
</dbReference>
<gene>
    <name evidence="10" type="ORF">NWT39_00150</name>
</gene>
<feature type="domain" description="4Fe-4S ferredoxin-type" evidence="9">
    <location>
        <begin position="266"/>
        <end position="295"/>
    </location>
</feature>
<dbReference type="InterPro" id="IPR017896">
    <property type="entry name" value="4Fe4S_Fe-S-bd"/>
</dbReference>
<evidence type="ECO:0000256" key="7">
    <source>
        <dbReference type="ARBA" id="ARBA00023014"/>
    </source>
</evidence>
<dbReference type="PROSITE" id="PS00198">
    <property type="entry name" value="4FE4S_FER_1"/>
    <property type="match status" value="1"/>
</dbReference>
<evidence type="ECO:0000256" key="6">
    <source>
        <dbReference type="ARBA" id="ARBA00023004"/>
    </source>
</evidence>
<feature type="compositionally biased region" description="Low complexity" evidence="8">
    <location>
        <begin position="187"/>
        <end position="208"/>
    </location>
</feature>
<keyword evidence="1" id="KW-0813">Transport</keyword>
<accession>A0A977NMB3</accession>
<evidence type="ECO:0000313" key="10">
    <source>
        <dbReference type="EMBL" id="UVS69216.1"/>
    </source>
</evidence>
<keyword evidence="2" id="KW-0004">4Fe-4S</keyword>
<organism evidence="10">
    <name type="scientific">Nitrososphaera viennensis</name>
    <dbReference type="NCBI Taxonomy" id="1034015"/>
    <lineage>
        <taxon>Archaea</taxon>
        <taxon>Nitrososphaerota</taxon>
        <taxon>Nitrososphaeria</taxon>
        <taxon>Nitrososphaerales</taxon>
        <taxon>Nitrososphaeraceae</taxon>
        <taxon>Nitrososphaera</taxon>
    </lineage>
</organism>
<dbReference type="Pfam" id="PF12838">
    <property type="entry name" value="Fer4_7"/>
    <property type="match status" value="1"/>
</dbReference>
<keyword evidence="6" id="KW-0408">Iron</keyword>
<dbReference type="PROSITE" id="PS51379">
    <property type="entry name" value="4FE4S_FER_2"/>
    <property type="match status" value="2"/>
</dbReference>
<dbReference type="GO" id="GO:0016491">
    <property type="term" value="F:oxidoreductase activity"/>
    <property type="evidence" value="ECO:0007669"/>
    <property type="project" value="UniProtKB-ARBA"/>
</dbReference>
<evidence type="ECO:0000256" key="5">
    <source>
        <dbReference type="ARBA" id="ARBA00022982"/>
    </source>
</evidence>
<dbReference type="PANTHER" id="PTHR43687">
    <property type="entry name" value="ADENYLYLSULFATE REDUCTASE, BETA SUBUNIT"/>
    <property type="match status" value="1"/>
</dbReference>
<dbReference type="InterPro" id="IPR017900">
    <property type="entry name" value="4Fe4S_Fe_S_CS"/>
</dbReference>
<sequence length="334" mass="36411">MSALLKDRVWTMLSETAKRGVYPLHGSKLGIYRIPVEVTDKADIAGIQNDLRPAGFTMQTHADRIYVTYKWTEKGVDPVTGEDLSADLNITVEIVTGEVVDLIYQIRQIEYFGDPYWIKNYRSTADRNAKMVIDTIIRNTKIGDKMIAQYQKAEKLTLEQAIKKLEELTPLAKNPKVRSATAPPPQATASAAPKPAATPAMAAPQAPAAGGGDTTVSLTGSGTGHSKVEGPIDVKFKEKRQQVGKYQGIAVWGPLDAPGQLGIWGTNVCVDFDICVADGACIEACPVNVYEWLETPGHPASEKKAFMAREKDCIFCLACENVCPPQAIKIFQKS</sequence>
<evidence type="ECO:0000256" key="8">
    <source>
        <dbReference type="SAM" id="MobiDB-lite"/>
    </source>
</evidence>
<evidence type="ECO:0000256" key="4">
    <source>
        <dbReference type="ARBA" id="ARBA00022737"/>
    </source>
</evidence>
<evidence type="ECO:0000256" key="3">
    <source>
        <dbReference type="ARBA" id="ARBA00022723"/>
    </source>
</evidence>
<evidence type="ECO:0000256" key="2">
    <source>
        <dbReference type="ARBA" id="ARBA00022485"/>
    </source>
</evidence>
<dbReference type="GO" id="GO:0051539">
    <property type="term" value="F:4 iron, 4 sulfur cluster binding"/>
    <property type="evidence" value="ECO:0007669"/>
    <property type="project" value="UniProtKB-KW"/>
</dbReference>
<dbReference type="PANTHER" id="PTHR43687:SF6">
    <property type="entry name" value="L-ASPARTATE SEMIALDEHYDE SULFURTRANSFERASE IRON-SULFUR SUBUNIT"/>
    <property type="match status" value="1"/>
</dbReference>
<keyword evidence="3" id="KW-0479">Metal-binding</keyword>
<dbReference type="GO" id="GO:0046872">
    <property type="term" value="F:metal ion binding"/>
    <property type="evidence" value="ECO:0007669"/>
    <property type="project" value="UniProtKB-KW"/>
</dbReference>
<feature type="domain" description="4Fe-4S ferredoxin-type" evidence="9">
    <location>
        <begin position="303"/>
        <end position="333"/>
    </location>
</feature>
<protein>
    <submittedName>
        <fullName evidence="10">4Fe-4S dicluster domain-containing protein</fullName>
    </submittedName>
</protein>
<name>A0A977NMB3_9ARCH</name>
<dbReference type="EMBL" id="CP103305">
    <property type="protein sequence ID" value="UVS69216.1"/>
    <property type="molecule type" value="Genomic_DNA"/>
</dbReference>